<gene>
    <name evidence="2" type="ORF">PIB30_073303</name>
</gene>
<sequence>MERKIKEDDVDGILGSIPKSKKESNLKYQQCFQRFEDCGDSKISRSFSPILLRQLCHIDFDRTDPNLEPEPMEQPCGYGSENDIGPSAATTRPNRTRKKPIWMRDYVPS</sequence>
<comment type="caution">
    <text evidence="2">The sequence shown here is derived from an EMBL/GenBank/DDBJ whole genome shotgun (WGS) entry which is preliminary data.</text>
</comment>
<accession>A0ABU6YNA2</accession>
<evidence type="ECO:0000256" key="1">
    <source>
        <dbReference type="SAM" id="MobiDB-lite"/>
    </source>
</evidence>
<protein>
    <submittedName>
        <fullName evidence="2">Uncharacterized protein</fullName>
    </submittedName>
</protein>
<name>A0ABU6YNA2_9FABA</name>
<dbReference type="Proteomes" id="UP001341840">
    <property type="component" value="Unassembled WGS sequence"/>
</dbReference>
<feature type="region of interest" description="Disordered" evidence="1">
    <location>
        <begin position="64"/>
        <end position="109"/>
    </location>
</feature>
<reference evidence="2 3" key="1">
    <citation type="journal article" date="2023" name="Plants (Basel)">
        <title>Bridging the Gap: Combining Genomics and Transcriptomics Approaches to Understand Stylosanthes scabra, an Orphan Legume from the Brazilian Caatinga.</title>
        <authorList>
            <person name="Ferreira-Neto J.R.C."/>
            <person name="da Silva M.D."/>
            <person name="Binneck E."/>
            <person name="de Melo N.F."/>
            <person name="da Silva R.H."/>
            <person name="de Melo A.L.T.M."/>
            <person name="Pandolfi V."/>
            <person name="Bustamante F.O."/>
            <person name="Brasileiro-Vidal A.C."/>
            <person name="Benko-Iseppon A.M."/>
        </authorList>
    </citation>
    <scope>NUCLEOTIDE SEQUENCE [LARGE SCALE GENOMIC DNA]</scope>
    <source>
        <tissue evidence="2">Leaves</tissue>
    </source>
</reference>
<evidence type="ECO:0000313" key="3">
    <source>
        <dbReference type="Proteomes" id="UP001341840"/>
    </source>
</evidence>
<keyword evidence="3" id="KW-1185">Reference proteome</keyword>
<organism evidence="2 3">
    <name type="scientific">Stylosanthes scabra</name>
    <dbReference type="NCBI Taxonomy" id="79078"/>
    <lineage>
        <taxon>Eukaryota</taxon>
        <taxon>Viridiplantae</taxon>
        <taxon>Streptophyta</taxon>
        <taxon>Embryophyta</taxon>
        <taxon>Tracheophyta</taxon>
        <taxon>Spermatophyta</taxon>
        <taxon>Magnoliopsida</taxon>
        <taxon>eudicotyledons</taxon>
        <taxon>Gunneridae</taxon>
        <taxon>Pentapetalae</taxon>
        <taxon>rosids</taxon>
        <taxon>fabids</taxon>
        <taxon>Fabales</taxon>
        <taxon>Fabaceae</taxon>
        <taxon>Papilionoideae</taxon>
        <taxon>50 kb inversion clade</taxon>
        <taxon>dalbergioids sensu lato</taxon>
        <taxon>Dalbergieae</taxon>
        <taxon>Pterocarpus clade</taxon>
        <taxon>Stylosanthes</taxon>
    </lineage>
</organism>
<proteinExistence type="predicted"/>
<dbReference type="EMBL" id="JASCZI010242542">
    <property type="protein sequence ID" value="MED6211395.1"/>
    <property type="molecule type" value="Genomic_DNA"/>
</dbReference>
<evidence type="ECO:0000313" key="2">
    <source>
        <dbReference type="EMBL" id="MED6211395.1"/>
    </source>
</evidence>